<accession>A0A1I7UTA6</accession>
<evidence type="ECO:0000313" key="2">
    <source>
        <dbReference type="WBParaSite" id="Csp11.Scaffold630.g19133.t1"/>
    </source>
</evidence>
<dbReference type="WBParaSite" id="Csp11.Scaffold630.g19133.t1">
    <property type="protein sequence ID" value="Csp11.Scaffold630.g19133.t1"/>
    <property type="gene ID" value="Csp11.Scaffold630.g19133"/>
</dbReference>
<keyword evidence="1" id="KW-1185">Reference proteome</keyword>
<organism evidence="1 2">
    <name type="scientific">Caenorhabditis tropicalis</name>
    <dbReference type="NCBI Taxonomy" id="1561998"/>
    <lineage>
        <taxon>Eukaryota</taxon>
        <taxon>Metazoa</taxon>
        <taxon>Ecdysozoa</taxon>
        <taxon>Nematoda</taxon>
        <taxon>Chromadorea</taxon>
        <taxon>Rhabditida</taxon>
        <taxon>Rhabditina</taxon>
        <taxon>Rhabditomorpha</taxon>
        <taxon>Rhabditoidea</taxon>
        <taxon>Rhabditidae</taxon>
        <taxon>Peloderinae</taxon>
        <taxon>Caenorhabditis</taxon>
    </lineage>
</organism>
<name>A0A1I7UTA6_9PELO</name>
<sequence length="296" mass="34504">MEFHEKFLISLLSKRARNTLKLTSVPSEFQFHLGRDLQITPIQSIYERDRFEGGYCIGGEEMWLIFKPKEVISLDGIEKHLLLTAHVLDTFSISSITMTFLHEALPSSAWQLMKIINQRQANVRFLLCLMKTDSSEFLPRFLDECTEVTGCIRIPVCFPDVFVFTPSRPFKTREFRVKGKCDWLNIDSLINCRIIQLEFRKTSNRTAKCWKRFFDNWKNGLSLSCYGESEYEVMIGGLIDGGTETEIECLLSEVKRRDGSEFMVKGYTGFHVMPKQAYLEYMKREDLYYSIQTPPI</sequence>
<proteinExistence type="predicted"/>
<dbReference type="AlphaFoldDB" id="A0A1I7UTA6"/>
<evidence type="ECO:0000313" key="1">
    <source>
        <dbReference type="Proteomes" id="UP000095282"/>
    </source>
</evidence>
<reference evidence="2" key="1">
    <citation type="submission" date="2016-11" db="UniProtKB">
        <authorList>
            <consortium name="WormBaseParasite"/>
        </authorList>
    </citation>
    <scope>IDENTIFICATION</scope>
</reference>
<protein>
    <submittedName>
        <fullName evidence="2">FBA_2 domain-containing protein</fullName>
    </submittedName>
</protein>
<dbReference type="Proteomes" id="UP000095282">
    <property type="component" value="Unplaced"/>
</dbReference>